<dbReference type="PANTHER" id="PTHR35340">
    <property type="entry name" value="PQQ ENZYME REPEAT PROTEIN-RELATED"/>
    <property type="match status" value="1"/>
</dbReference>
<reference evidence="3 4" key="1">
    <citation type="journal article" date="2019" name="Syst. Appl. Microbiol.">
        <title>Polyphasic characterization of two novel Lactobacillus spp. isolated from blown salami packages: Description of Lactobacillus halodurans sp. nov. and Lactobacillus salsicarnum sp. nov.</title>
        <authorList>
            <person name="Schuster J.A."/>
            <person name="Klingl A."/>
            <person name="Vogel R.F."/>
            <person name="Ehrmann M.A."/>
        </authorList>
    </citation>
    <scope>NUCLEOTIDE SEQUENCE [LARGE SCALE GENOMIC DNA]</scope>
    <source>
        <strain evidence="3 4">TMW 1.2118</strain>
    </source>
</reference>
<dbReference type="InterPro" id="IPR038477">
    <property type="entry name" value="ASST_N_sf"/>
</dbReference>
<accession>A0A5P0ZHL6</accession>
<evidence type="ECO:0000256" key="1">
    <source>
        <dbReference type="SAM" id="SignalP"/>
    </source>
</evidence>
<keyword evidence="3" id="KW-0808">Transferase</keyword>
<dbReference type="RefSeq" id="WP_153382892.1">
    <property type="nucleotide sequence ID" value="NZ_VDFM01000005.1"/>
</dbReference>
<dbReference type="Pfam" id="PF17425">
    <property type="entry name" value="Arylsulfotran_N"/>
    <property type="match status" value="1"/>
</dbReference>
<dbReference type="SUPFAM" id="SSF50998">
    <property type="entry name" value="Quinoprotein alcohol dehydrogenase-like"/>
    <property type="match status" value="1"/>
</dbReference>
<feature type="signal peptide" evidence="1">
    <location>
        <begin position="1"/>
        <end position="23"/>
    </location>
</feature>
<feature type="chain" id="PRO_5038796366" evidence="1">
    <location>
        <begin position="24"/>
        <end position="564"/>
    </location>
</feature>
<feature type="domain" description="Arylsulfotransferase N-terminal" evidence="2">
    <location>
        <begin position="81"/>
        <end position="166"/>
    </location>
</feature>
<evidence type="ECO:0000313" key="3">
    <source>
        <dbReference type="EMBL" id="MQS52468.1"/>
    </source>
</evidence>
<dbReference type="OrthoDB" id="264813at2"/>
<protein>
    <submittedName>
        <fullName evidence="3">Aryl-sulfate sulfotransferase</fullName>
    </submittedName>
</protein>
<dbReference type="InterPro" id="IPR053143">
    <property type="entry name" value="Arylsulfate_ST"/>
</dbReference>
<dbReference type="InterPro" id="IPR011047">
    <property type="entry name" value="Quinoprotein_ADH-like_sf"/>
</dbReference>
<dbReference type="GO" id="GO:0004062">
    <property type="term" value="F:aryl sulfotransferase activity"/>
    <property type="evidence" value="ECO:0007669"/>
    <property type="project" value="InterPro"/>
</dbReference>
<dbReference type="Gene3D" id="2.60.40.3100">
    <property type="entry name" value="Arylsulphate sulphotransferase monomer, N-terminal domain"/>
    <property type="match status" value="1"/>
</dbReference>
<dbReference type="Pfam" id="PF05935">
    <property type="entry name" value="Arylsulfotrans"/>
    <property type="match status" value="1"/>
</dbReference>
<gene>
    <name evidence="3" type="ORF">FHL02_05475</name>
</gene>
<dbReference type="PROSITE" id="PS51257">
    <property type="entry name" value="PROKAR_LIPOPROTEIN"/>
    <property type="match status" value="1"/>
</dbReference>
<dbReference type="PANTHER" id="PTHR35340:SF10">
    <property type="entry name" value="CYTOPLASMIC PROTEIN"/>
    <property type="match status" value="1"/>
</dbReference>
<dbReference type="EMBL" id="VDFM01000005">
    <property type="protein sequence ID" value="MQS52468.1"/>
    <property type="molecule type" value="Genomic_DNA"/>
</dbReference>
<dbReference type="InterPro" id="IPR035391">
    <property type="entry name" value="Arylsulfotran_N"/>
</dbReference>
<evidence type="ECO:0000313" key="4">
    <source>
        <dbReference type="Proteomes" id="UP000380386"/>
    </source>
</evidence>
<sequence length="564" mass="63367">MRKKLPLLIVLIGTLFVALTACSNSKSSESTSSTKLLTTAQIKKNIGSKLIFTRENSQKDTNAEYQEIVAEGNHSLDDPYIKVNPYGTSPLSALVIFDTMQEAKISYTVQGESKDTSISNAVNSDYSMTHQVPVVGLYADKTNKVTLDIEYKDGTTASKEITVKTGKLPKYVREAKIKIDKNDKSKMDIGDNGLTLIDRTTKEPFAIDADGKVRWYSTNYSQHTVEELSSGHILILTKKNVNASVYNDLIETDYLGRIYKEYSFSDKTKSSDSANNAKNEETTLIHHDILELPNGNLLATVSDGSEYKEDVMAEISSETGKVVKVIDLKKLMPTKMYSTFKKGSDGKNDWFHQNSIEYDTNDDSILISGRDQDMIMKIDYKTSEIKWIFSGKKKSSWPKKYQDKILTPTKGTSIIGGQHALTLLEDVDGNPDSESILLYNNNENVTNGDKKTSGKYSQAVQYHVDPKKMTIDETWSYGKKLGKKNFTYIIGYAQRLSNDNTLIDFGYKNEGKESNIIEVNKEGKEVFDVTVANSASKAYAYRAYRMNFYSDEYTFNVLEANEDM</sequence>
<dbReference type="Proteomes" id="UP000380386">
    <property type="component" value="Unassembled WGS sequence"/>
</dbReference>
<evidence type="ECO:0000259" key="2">
    <source>
        <dbReference type="Pfam" id="PF17425"/>
    </source>
</evidence>
<dbReference type="AlphaFoldDB" id="A0A5P0ZHL6"/>
<name>A0A5P0ZHL6_9LACO</name>
<organism evidence="3 4">
    <name type="scientific">Companilactobacillus mishanensis</name>
    <dbReference type="NCBI Taxonomy" id="2486008"/>
    <lineage>
        <taxon>Bacteria</taxon>
        <taxon>Bacillati</taxon>
        <taxon>Bacillota</taxon>
        <taxon>Bacilli</taxon>
        <taxon>Lactobacillales</taxon>
        <taxon>Lactobacillaceae</taxon>
        <taxon>Companilactobacillus</taxon>
    </lineage>
</organism>
<dbReference type="InterPro" id="IPR010262">
    <property type="entry name" value="Arylsulfotransferase_bact"/>
</dbReference>
<comment type="caution">
    <text evidence="3">The sequence shown here is derived from an EMBL/GenBank/DDBJ whole genome shotgun (WGS) entry which is preliminary data.</text>
</comment>
<proteinExistence type="predicted"/>
<keyword evidence="1" id="KW-0732">Signal</keyword>